<dbReference type="SUPFAM" id="SSF101898">
    <property type="entry name" value="NHL repeat"/>
    <property type="match status" value="1"/>
</dbReference>
<name>A0A9X4MYM9_9FLAO</name>
<reference evidence="3" key="1">
    <citation type="submission" date="2022-07" db="EMBL/GenBank/DDBJ databases">
        <title>Description and genome-wide analysis of Profundicola chukchiensis gen. nov., sp. nov., marine bacteria isolated from bottom sediments of the Chukchi Sea.</title>
        <authorList>
            <person name="Romanenko L."/>
            <person name="Otstavnykh N."/>
            <person name="Kurilenko V."/>
            <person name="Eremeev V."/>
            <person name="Velansky P."/>
            <person name="Mikhailov V."/>
            <person name="Isaeva M."/>
        </authorList>
    </citation>
    <scope>NUCLEOTIDE SEQUENCE</scope>
    <source>
        <strain evidence="3">KMM 9713</strain>
    </source>
</reference>
<evidence type="ECO:0000259" key="2">
    <source>
        <dbReference type="Pfam" id="PF21544"/>
    </source>
</evidence>
<keyword evidence="1" id="KW-0732">Signal</keyword>
<dbReference type="Proteomes" id="UP001152599">
    <property type="component" value="Unassembled WGS sequence"/>
</dbReference>
<keyword evidence="4" id="KW-1185">Reference proteome</keyword>
<comment type="caution">
    <text evidence="3">The sequence shown here is derived from an EMBL/GenBank/DDBJ whole genome shotgun (WGS) entry which is preliminary data.</text>
</comment>
<dbReference type="Pfam" id="PF21544">
    <property type="entry name" value="PorZ_N_b_propeller"/>
    <property type="match status" value="1"/>
</dbReference>
<evidence type="ECO:0000313" key="3">
    <source>
        <dbReference type="EMBL" id="MDG4945080.1"/>
    </source>
</evidence>
<feature type="chain" id="PRO_5040746033" description="PorZ N-terminal beta-propeller domain-containing protein" evidence="1">
    <location>
        <begin position="21"/>
        <end position="746"/>
    </location>
</feature>
<dbReference type="InterPro" id="IPR015943">
    <property type="entry name" value="WD40/YVTN_repeat-like_dom_sf"/>
</dbReference>
<dbReference type="AlphaFoldDB" id="A0A9X4MYM9"/>
<dbReference type="Gene3D" id="2.130.10.10">
    <property type="entry name" value="YVTN repeat-like/Quinoprotein amine dehydrogenase"/>
    <property type="match status" value="1"/>
</dbReference>
<feature type="domain" description="PorZ N-terminal beta-propeller" evidence="2">
    <location>
        <begin position="44"/>
        <end position="198"/>
    </location>
</feature>
<dbReference type="EMBL" id="JANCMU010000001">
    <property type="protein sequence ID" value="MDG4945080.1"/>
    <property type="molecule type" value="Genomic_DNA"/>
</dbReference>
<gene>
    <name evidence="3" type="ORF">NMK71_01520</name>
</gene>
<dbReference type="InterPro" id="IPR048954">
    <property type="entry name" value="PorZ_N"/>
</dbReference>
<protein>
    <recommendedName>
        <fullName evidence="2">PorZ N-terminal beta-propeller domain-containing protein</fullName>
    </recommendedName>
</protein>
<sequence length="746" mass="82625">MNFKSNFLIIFCLIGLLSHAQNSRWEDHFSYKSVTGITQVGNSLFCTSSHAIFSYDLEYNELKKISKTNKLNSIQPTSLAYNQAYDYVIVGYLSGELDILGEQSYNFIEIPLDEYQGSKKINHLYTEGQWLTISAAYGVSMFDLERREFAETAFFRQAGDFFTANESVIYNNRLYAASERGVYSHEINDLIPNFNNWELAQNLPSTDFKHIEKFNDQLIAASGGNVYVFQNGNWSLLRNFGTVKDLNATADYLSITTANTIYVLDANLNQVGQSSINATAQAGIFVNNEAFVGTAENGMIRLSSQEAIYPDGPFSNSTMSVTATQQNVWMTHGGIIDLNLPAWNTEGYSHFNGIEWQHVGREEMNNVHDITQITVNPNDINQIYATSWHQWYGVFEMNNDELVAEYNSTNSSILYNRKYEDRPYMKLGGTDLDKQGNLYVTQSYIGAQDHNLLHKKTPAGSWSSFSLQNFNQGAPGVQKPVVDDKGFVWVASGRGSGLVVTNMDEVYQILSGEGQGNLPSSNVFTVAIDKNSTAWIGTQQGLHVKSNALRELQSGNPETQPIVIVQDGIPEALLTDIAINDIAVDGSNRKWIATRGAGVFYVSEFGRETIFHFTEDNSPLPSNVVYDISVDNTTGMVYFATQGGLVSYKGDAKDTGDSFGEIVAYPNPVRPNYNGVITIKGLADRAEVRITDVVGNLIHKDRAAGGIIQWDGTNLKGQKVASGIYLALMINADGTETASTKIAIIR</sequence>
<proteinExistence type="predicted"/>
<accession>A0A9X4MYM9</accession>
<evidence type="ECO:0000313" key="4">
    <source>
        <dbReference type="Proteomes" id="UP001152599"/>
    </source>
</evidence>
<feature type="signal peptide" evidence="1">
    <location>
        <begin position="1"/>
        <end position="20"/>
    </location>
</feature>
<organism evidence="3 4">
    <name type="scientific">Profundicola chukchiensis</name>
    <dbReference type="NCBI Taxonomy" id="2961959"/>
    <lineage>
        <taxon>Bacteria</taxon>
        <taxon>Pseudomonadati</taxon>
        <taxon>Bacteroidota</taxon>
        <taxon>Flavobacteriia</taxon>
        <taxon>Flavobacteriales</taxon>
        <taxon>Weeksellaceae</taxon>
        <taxon>Profundicola</taxon>
    </lineage>
</organism>
<dbReference type="RefSeq" id="WP_304419800.1">
    <property type="nucleotide sequence ID" value="NZ_JANCMU010000001.1"/>
</dbReference>
<evidence type="ECO:0000256" key="1">
    <source>
        <dbReference type="SAM" id="SignalP"/>
    </source>
</evidence>